<organism evidence="10 11">
    <name type="scientific">Thermoleptolyngbya sichuanensis A183</name>
    <dbReference type="NCBI Taxonomy" id="2737172"/>
    <lineage>
        <taxon>Bacteria</taxon>
        <taxon>Bacillati</taxon>
        <taxon>Cyanobacteriota</taxon>
        <taxon>Cyanophyceae</taxon>
        <taxon>Oculatellales</taxon>
        <taxon>Oculatellaceae</taxon>
        <taxon>Thermoleptolyngbya</taxon>
        <taxon>Thermoleptolyngbya sichuanensis</taxon>
    </lineage>
</organism>
<dbReference type="GO" id="GO:0000155">
    <property type="term" value="F:phosphorelay sensor kinase activity"/>
    <property type="evidence" value="ECO:0007669"/>
    <property type="project" value="InterPro"/>
</dbReference>
<dbReference type="InterPro" id="IPR003594">
    <property type="entry name" value="HATPase_dom"/>
</dbReference>
<keyword evidence="11" id="KW-1185">Reference proteome</keyword>
<evidence type="ECO:0000256" key="1">
    <source>
        <dbReference type="ARBA" id="ARBA00000085"/>
    </source>
</evidence>
<evidence type="ECO:0000256" key="7">
    <source>
        <dbReference type="PROSITE-ProRule" id="PRU00169"/>
    </source>
</evidence>
<evidence type="ECO:0000256" key="2">
    <source>
        <dbReference type="ARBA" id="ARBA00012438"/>
    </source>
</evidence>
<dbReference type="Gene3D" id="1.10.287.130">
    <property type="match status" value="1"/>
</dbReference>
<dbReference type="PANTHER" id="PTHR43547:SF2">
    <property type="entry name" value="HYBRID SIGNAL TRANSDUCTION HISTIDINE KINASE C"/>
    <property type="match status" value="1"/>
</dbReference>
<keyword evidence="5 10" id="KW-0418">Kinase</keyword>
<evidence type="ECO:0000256" key="4">
    <source>
        <dbReference type="ARBA" id="ARBA00022679"/>
    </source>
</evidence>
<dbReference type="RefSeq" id="WP_172354002.1">
    <property type="nucleotide sequence ID" value="NZ_CP053661.1"/>
</dbReference>
<dbReference type="KEGG" id="theu:HPC62_04840"/>
<feature type="domain" description="Histidine kinase" evidence="8">
    <location>
        <begin position="169"/>
        <end position="390"/>
    </location>
</feature>
<dbReference type="SUPFAM" id="SSF55874">
    <property type="entry name" value="ATPase domain of HSP90 chaperone/DNA topoisomerase II/histidine kinase"/>
    <property type="match status" value="1"/>
</dbReference>
<dbReference type="SMART" id="SM00387">
    <property type="entry name" value="HATPase_c"/>
    <property type="match status" value="1"/>
</dbReference>
<proteinExistence type="predicted"/>
<dbReference type="EMBL" id="CP053661">
    <property type="protein sequence ID" value="QKD81602.1"/>
    <property type="molecule type" value="Genomic_DNA"/>
</dbReference>
<dbReference type="Gene3D" id="3.30.565.10">
    <property type="entry name" value="Histidine kinase-like ATPase, C-terminal domain"/>
    <property type="match status" value="1"/>
</dbReference>
<dbReference type="InterPro" id="IPR005467">
    <property type="entry name" value="His_kinase_dom"/>
</dbReference>
<dbReference type="Gene3D" id="3.40.50.2300">
    <property type="match status" value="1"/>
</dbReference>
<evidence type="ECO:0000256" key="6">
    <source>
        <dbReference type="ARBA" id="ARBA00023012"/>
    </source>
</evidence>
<keyword evidence="4" id="KW-0808">Transferase</keyword>
<keyword evidence="3 7" id="KW-0597">Phosphoprotein</keyword>
<dbReference type="InterPro" id="IPR004358">
    <property type="entry name" value="Sig_transdc_His_kin-like_C"/>
</dbReference>
<dbReference type="CDD" id="cd00075">
    <property type="entry name" value="HATPase"/>
    <property type="match status" value="1"/>
</dbReference>
<dbReference type="SUPFAM" id="SSF47384">
    <property type="entry name" value="Homodimeric domain of signal transducing histidine kinase"/>
    <property type="match status" value="1"/>
</dbReference>
<feature type="modified residue" description="4-aspartylphosphate" evidence="7">
    <location>
        <position position="70"/>
    </location>
</feature>
<name>A0A6M8B647_9CYAN</name>
<dbReference type="FunFam" id="3.30.565.10:FF:000006">
    <property type="entry name" value="Sensor histidine kinase WalK"/>
    <property type="match status" value="1"/>
</dbReference>
<keyword evidence="6" id="KW-0902">Two-component regulatory system</keyword>
<feature type="domain" description="Response regulatory" evidence="9">
    <location>
        <begin position="13"/>
        <end position="133"/>
    </location>
</feature>
<dbReference type="InterPro" id="IPR036890">
    <property type="entry name" value="HATPase_C_sf"/>
</dbReference>
<evidence type="ECO:0000256" key="3">
    <source>
        <dbReference type="ARBA" id="ARBA00022553"/>
    </source>
</evidence>
<dbReference type="PRINTS" id="PR00344">
    <property type="entry name" value="BCTRLSENSOR"/>
</dbReference>
<dbReference type="PROSITE" id="PS50110">
    <property type="entry name" value="RESPONSE_REGULATORY"/>
    <property type="match status" value="1"/>
</dbReference>
<accession>A0A6M8B647</accession>
<dbReference type="CDD" id="cd00082">
    <property type="entry name" value="HisKA"/>
    <property type="match status" value="1"/>
</dbReference>
<dbReference type="Proteomes" id="UP000505210">
    <property type="component" value="Chromosome"/>
</dbReference>
<gene>
    <name evidence="10" type="ORF">HPC62_04840</name>
</gene>
<dbReference type="InterPro" id="IPR001789">
    <property type="entry name" value="Sig_transdc_resp-reg_receiver"/>
</dbReference>
<evidence type="ECO:0000313" key="11">
    <source>
        <dbReference type="Proteomes" id="UP000505210"/>
    </source>
</evidence>
<dbReference type="Pfam" id="PF02518">
    <property type="entry name" value="HATPase_c"/>
    <property type="match status" value="1"/>
</dbReference>
<dbReference type="InterPro" id="IPR036097">
    <property type="entry name" value="HisK_dim/P_sf"/>
</dbReference>
<evidence type="ECO:0000313" key="10">
    <source>
        <dbReference type="EMBL" id="QKD81602.1"/>
    </source>
</evidence>
<sequence>MSWSKRLTMEPGIVLLIQHDPETSAKASDALNGTGFKLSVCEAGEGTTPEGIASRIAQAAQIQPALILLDAESEAIALETCRQLQSNPNTSSIPVLLLLPPTSNPGQLYPGVSDVLVKPLFTQMLQSRIRILMSLQTLQQQVQRQNQRLQQEALSRQCAVQTLRDVMHALAHDLRNPVLGMQMVFGNLLKGTARPLNSGVDLVSVSRSELERMAQGVDCYLGLINAMLSAHAEPDAYLTIQPQPFRLDELVQEVIKDLEPLLKKSQATVFCNIDPELPPVKGDPKRLWDVLENLLVNALKHNPPGIQLTVELRQENNSVCFSVQDNGIGIPQEQCQRLFGLHQRGPNARQGLGLGLYLCQRIIQAHGSEILVDSRPKAGAKFWFLLPLAKEAKLAAIA</sequence>
<dbReference type="PROSITE" id="PS50109">
    <property type="entry name" value="HIS_KIN"/>
    <property type="match status" value="1"/>
</dbReference>
<dbReference type="EC" id="2.7.13.3" evidence="2"/>
<evidence type="ECO:0000259" key="9">
    <source>
        <dbReference type="PROSITE" id="PS50110"/>
    </source>
</evidence>
<comment type="catalytic activity">
    <reaction evidence="1">
        <text>ATP + protein L-histidine = ADP + protein N-phospho-L-histidine.</text>
        <dbReference type="EC" id="2.7.13.3"/>
    </reaction>
</comment>
<evidence type="ECO:0000259" key="8">
    <source>
        <dbReference type="PROSITE" id="PS50109"/>
    </source>
</evidence>
<protein>
    <recommendedName>
        <fullName evidence="2">histidine kinase</fullName>
        <ecNumber evidence="2">2.7.13.3</ecNumber>
    </recommendedName>
</protein>
<reference evidence="10 11" key="1">
    <citation type="submission" date="2020-05" db="EMBL/GenBank/DDBJ databases">
        <title>Complete genome sequence of of a novel Thermoleptolyngbya strain isolated from hot springs of Ganzi, Sichuan China.</title>
        <authorList>
            <person name="Tang J."/>
            <person name="Daroch M."/>
            <person name="Li L."/>
            <person name="Waleron K."/>
            <person name="Waleron M."/>
            <person name="Waleron M."/>
        </authorList>
    </citation>
    <scope>NUCLEOTIDE SEQUENCE [LARGE SCALE GENOMIC DNA]</scope>
    <source>
        <strain evidence="10 11">PKUAC-SCTA183</strain>
    </source>
</reference>
<evidence type="ECO:0000256" key="5">
    <source>
        <dbReference type="ARBA" id="ARBA00022777"/>
    </source>
</evidence>
<dbReference type="InterPro" id="IPR003661">
    <property type="entry name" value="HisK_dim/P_dom"/>
</dbReference>
<dbReference type="AlphaFoldDB" id="A0A6M8B647"/>
<dbReference type="PANTHER" id="PTHR43547">
    <property type="entry name" value="TWO-COMPONENT HISTIDINE KINASE"/>
    <property type="match status" value="1"/>
</dbReference>
<dbReference type="SUPFAM" id="SSF52172">
    <property type="entry name" value="CheY-like"/>
    <property type="match status" value="1"/>
</dbReference>
<dbReference type="InterPro" id="IPR011006">
    <property type="entry name" value="CheY-like_superfamily"/>
</dbReference>